<evidence type="ECO:0000256" key="2">
    <source>
        <dbReference type="ARBA" id="ARBA00006275"/>
    </source>
</evidence>
<feature type="domain" description="SusD-like N-terminal" evidence="8">
    <location>
        <begin position="43"/>
        <end position="217"/>
    </location>
</feature>
<reference evidence="9" key="1">
    <citation type="submission" date="2023-05" db="EMBL/GenBank/DDBJ databases">
        <authorList>
            <person name="Zhang X."/>
        </authorList>
    </citation>
    <scope>NUCLEOTIDE SEQUENCE</scope>
    <source>
        <strain evidence="9">YF14B1</strain>
    </source>
</reference>
<proteinExistence type="inferred from homology"/>
<dbReference type="InterPro" id="IPR033985">
    <property type="entry name" value="SusD-like_N"/>
</dbReference>
<dbReference type="GO" id="GO:0009279">
    <property type="term" value="C:cell outer membrane"/>
    <property type="evidence" value="ECO:0007669"/>
    <property type="project" value="UniProtKB-SubCell"/>
</dbReference>
<dbReference type="PROSITE" id="PS51257">
    <property type="entry name" value="PROKAR_LIPOPROTEIN"/>
    <property type="match status" value="1"/>
</dbReference>
<evidence type="ECO:0000313" key="9">
    <source>
        <dbReference type="EMBL" id="MDJ1484617.1"/>
    </source>
</evidence>
<dbReference type="InterPro" id="IPR011990">
    <property type="entry name" value="TPR-like_helical_dom_sf"/>
</dbReference>
<dbReference type="CDD" id="cd08977">
    <property type="entry name" value="SusD"/>
    <property type="match status" value="1"/>
</dbReference>
<dbReference type="Proteomes" id="UP001241110">
    <property type="component" value="Unassembled WGS sequence"/>
</dbReference>
<evidence type="ECO:0000256" key="5">
    <source>
        <dbReference type="ARBA" id="ARBA00023237"/>
    </source>
</evidence>
<comment type="subcellular location">
    <subcellularLocation>
        <location evidence="1">Cell outer membrane</location>
    </subcellularLocation>
</comment>
<dbReference type="Pfam" id="PF07980">
    <property type="entry name" value="SusD_RagB"/>
    <property type="match status" value="1"/>
</dbReference>
<organism evidence="9 10">
    <name type="scientific">Xanthocytophaga flava</name>
    <dbReference type="NCBI Taxonomy" id="3048013"/>
    <lineage>
        <taxon>Bacteria</taxon>
        <taxon>Pseudomonadati</taxon>
        <taxon>Bacteroidota</taxon>
        <taxon>Cytophagia</taxon>
        <taxon>Cytophagales</taxon>
        <taxon>Rhodocytophagaceae</taxon>
        <taxon>Xanthocytophaga</taxon>
    </lineage>
</organism>
<evidence type="ECO:0000259" key="8">
    <source>
        <dbReference type="Pfam" id="PF14322"/>
    </source>
</evidence>
<dbReference type="AlphaFoldDB" id="A0AAE3QSH9"/>
<comment type="similarity">
    <text evidence="2">Belongs to the SusD family.</text>
</comment>
<sequence length="486" mass="53762">MKKIFVSALLLSSMFGCNSILDKEPLTSITASNYYKTGDDAESAITGAYDAFQGDTYYGSTMNIIGEMPSDNCTSINGDVVYLDNITWNATSGIVGRIYQTGFQGINRANSILKYVPGIAMDQTRQQEILGEAYFIRALNYFNLVKLYGGVPLRTEPVESGESTALAASTVEQIYAQIESDLTKAAEMTAATQGNDILDRGRAIKTTVNALQARVYLTERKWAQAAEAANKVITSGRYGTTLTSNFNDLWPPNNKTESIFEIEYAGNDDGGFTLPDLSLPAPPASYSFPKYNIPTAEFVQYADTAKDNRFKYNGVVSGGKSYSSMIYGGAGTGNDNGWFVYKWRSTNFFSSSDNYPVLRLAEMYLIYAEAMNEQGGPSQDALDKLNAVRTRAGLTALTLTDLATKQAFRDEVDRQRRLELAFEGERWFDLLRYTAHTKADPSAEHQVTALDIIKAVRGTEDEHYLLFPIPQYELNNNPSIKQNTGY</sequence>
<evidence type="ECO:0000256" key="1">
    <source>
        <dbReference type="ARBA" id="ARBA00004442"/>
    </source>
</evidence>
<comment type="caution">
    <text evidence="9">The sequence shown here is derived from an EMBL/GenBank/DDBJ whole genome shotgun (WGS) entry which is preliminary data.</text>
</comment>
<evidence type="ECO:0000256" key="4">
    <source>
        <dbReference type="ARBA" id="ARBA00023136"/>
    </source>
</evidence>
<dbReference type="SUPFAM" id="SSF48452">
    <property type="entry name" value="TPR-like"/>
    <property type="match status" value="1"/>
</dbReference>
<protein>
    <submittedName>
        <fullName evidence="9">RagB/SusD family nutrient uptake outer membrane protein</fullName>
    </submittedName>
</protein>
<dbReference type="EMBL" id="JASJOS010000015">
    <property type="protein sequence ID" value="MDJ1484617.1"/>
    <property type="molecule type" value="Genomic_DNA"/>
</dbReference>
<dbReference type="Pfam" id="PF14322">
    <property type="entry name" value="SusD-like_3"/>
    <property type="match status" value="1"/>
</dbReference>
<accession>A0AAE3QSH9</accession>
<evidence type="ECO:0000256" key="3">
    <source>
        <dbReference type="ARBA" id="ARBA00022729"/>
    </source>
</evidence>
<keyword evidence="4" id="KW-0472">Membrane</keyword>
<keyword evidence="3 6" id="KW-0732">Signal</keyword>
<dbReference type="Gene3D" id="1.25.40.390">
    <property type="match status" value="1"/>
</dbReference>
<feature type="signal peptide" evidence="6">
    <location>
        <begin position="1"/>
        <end position="18"/>
    </location>
</feature>
<name>A0AAE3QSH9_9BACT</name>
<gene>
    <name evidence="9" type="ORF">QNI16_29230</name>
</gene>
<evidence type="ECO:0000313" key="10">
    <source>
        <dbReference type="Proteomes" id="UP001241110"/>
    </source>
</evidence>
<dbReference type="InterPro" id="IPR012944">
    <property type="entry name" value="SusD_RagB_dom"/>
</dbReference>
<feature type="chain" id="PRO_5042185093" evidence="6">
    <location>
        <begin position="19"/>
        <end position="486"/>
    </location>
</feature>
<keyword evidence="5" id="KW-0998">Cell outer membrane</keyword>
<feature type="domain" description="RagB/SusD" evidence="7">
    <location>
        <begin position="329"/>
        <end position="486"/>
    </location>
</feature>
<evidence type="ECO:0000256" key="6">
    <source>
        <dbReference type="SAM" id="SignalP"/>
    </source>
</evidence>
<evidence type="ECO:0000259" key="7">
    <source>
        <dbReference type="Pfam" id="PF07980"/>
    </source>
</evidence>
<dbReference type="RefSeq" id="WP_313986184.1">
    <property type="nucleotide sequence ID" value="NZ_JASJOS010000015.1"/>
</dbReference>